<protein>
    <submittedName>
        <fullName evidence="2">Helix-turn-helix domain-containing protein</fullName>
    </submittedName>
</protein>
<dbReference type="InterPro" id="IPR010982">
    <property type="entry name" value="Lambda_DNA-bd_dom_sf"/>
</dbReference>
<accession>A0A443VPV9</accession>
<dbReference type="Proteomes" id="UP000288843">
    <property type="component" value="Unassembled WGS sequence"/>
</dbReference>
<evidence type="ECO:0000313" key="2">
    <source>
        <dbReference type="EMBL" id="RWT23695.1"/>
    </source>
</evidence>
<name>A0A443VPV9_RAOPL</name>
<proteinExistence type="predicted"/>
<dbReference type="InterPro" id="IPR001387">
    <property type="entry name" value="Cro/C1-type_HTH"/>
</dbReference>
<dbReference type="Gene3D" id="1.10.260.40">
    <property type="entry name" value="lambda repressor-like DNA-binding domains"/>
    <property type="match status" value="1"/>
</dbReference>
<sequence length="166" mass="19403">MQLLKIEMTKNFLCRNLLPMVEKTNKHQDFADRLNLEMGKKNLSVKQLSQAGQVTYEMARRYTLGTAKPRDEKLIRIAEWLNVPPAWLDYGGDEKNISTTEPVFTGQVESAESEQEFSNLSESEKRLIRVFRQFPDVEANNMLLAFEVRYKKLLEFYSEYADPDQK</sequence>
<dbReference type="SUPFAM" id="SSF47413">
    <property type="entry name" value="lambda repressor-like DNA-binding domains"/>
    <property type="match status" value="1"/>
</dbReference>
<dbReference type="SMART" id="SM00530">
    <property type="entry name" value="HTH_XRE"/>
    <property type="match status" value="1"/>
</dbReference>
<dbReference type="RefSeq" id="WP_049267427.1">
    <property type="nucleotide sequence ID" value="NZ_CP172743.1"/>
</dbReference>
<organism evidence="2 3">
    <name type="scientific">Raoultella planticola</name>
    <name type="common">Klebsiella planticola</name>
    <dbReference type="NCBI Taxonomy" id="575"/>
    <lineage>
        <taxon>Bacteria</taxon>
        <taxon>Pseudomonadati</taxon>
        <taxon>Pseudomonadota</taxon>
        <taxon>Gammaproteobacteria</taxon>
        <taxon>Enterobacterales</taxon>
        <taxon>Enterobacteriaceae</taxon>
        <taxon>Klebsiella/Raoultella group</taxon>
        <taxon>Raoultella</taxon>
    </lineage>
</organism>
<dbReference type="EMBL" id="QKOX01000007">
    <property type="protein sequence ID" value="RWT23695.1"/>
    <property type="molecule type" value="Genomic_DNA"/>
</dbReference>
<comment type="caution">
    <text evidence="2">The sequence shown here is derived from an EMBL/GenBank/DDBJ whole genome shotgun (WGS) entry which is preliminary data.</text>
</comment>
<gene>
    <name evidence="2" type="ORF">DN603_08490</name>
</gene>
<evidence type="ECO:0000259" key="1">
    <source>
        <dbReference type="PROSITE" id="PS50943"/>
    </source>
</evidence>
<dbReference type="CDD" id="cd00093">
    <property type="entry name" value="HTH_XRE"/>
    <property type="match status" value="1"/>
</dbReference>
<reference evidence="2 3" key="1">
    <citation type="submission" date="2018-06" db="EMBL/GenBank/DDBJ databases">
        <title>Carbapenemase-producing Enterobacteriaceae present in wastewater treatment plant effluent and nearby surface waters in the US.</title>
        <authorList>
            <person name="Mathys D.A."/>
            <person name="Mollenkopf D.F."/>
            <person name="Feicht S.M."/>
            <person name="Adams R.J."/>
            <person name="Albers A.L."/>
            <person name="Stuever D.M."/>
            <person name="Daniels J.B."/>
            <person name="Wittum T.E."/>
        </authorList>
    </citation>
    <scope>NUCLEOTIDE SEQUENCE [LARGE SCALE GENOMIC DNA]</scope>
    <source>
        <strain evidence="2 3">GEO_47_Down_B</strain>
    </source>
</reference>
<dbReference type="GO" id="GO:0003677">
    <property type="term" value="F:DNA binding"/>
    <property type="evidence" value="ECO:0007669"/>
    <property type="project" value="InterPro"/>
</dbReference>
<dbReference type="Pfam" id="PF01381">
    <property type="entry name" value="HTH_3"/>
    <property type="match status" value="1"/>
</dbReference>
<dbReference type="AlphaFoldDB" id="A0A443VPV9"/>
<feature type="domain" description="HTH cro/C1-type" evidence="1">
    <location>
        <begin position="40"/>
        <end position="88"/>
    </location>
</feature>
<dbReference type="PROSITE" id="PS50943">
    <property type="entry name" value="HTH_CROC1"/>
    <property type="match status" value="1"/>
</dbReference>
<evidence type="ECO:0000313" key="3">
    <source>
        <dbReference type="Proteomes" id="UP000288843"/>
    </source>
</evidence>